<protein>
    <recommendedName>
        <fullName evidence="6">Zn(2)-C6 fungal-type domain-containing protein</fullName>
    </recommendedName>
</protein>
<dbReference type="PANTHER" id="PTHR46910:SF3">
    <property type="entry name" value="HALOTOLERANCE PROTEIN 9-RELATED"/>
    <property type="match status" value="1"/>
</dbReference>
<dbReference type="EMBL" id="JAACJM010000006">
    <property type="protein sequence ID" value="KAF5372067.1"/>
    <property type="molecule type" value="Genomic_DNA"/>
</dbReference>
<dbReference type="PROSITE" id="PS50048">
    <property type="entry name" value="ZN2_CY6_FUNGAL_2"/>
    <property type="match status" value="1"/>
</dbReference>
<feature type="domain" description="Zn(2)-C6 fungal-type" evidence="6">
    <location>
        <begin position="15"/>
        <end position="48"/>
    </location>
</feature>
<evidence type="ECO:0000259" key="6">
    <source>
        <dbReference type="PROSITE" id="PS50048"/>
    </source>
</evidence>
<dbReference type="GO" id="GO:0008270">
    <property type="term" value="F:zinc ion binding"/>
    <property type="evidence" value="ECO:0007669"/>
    <property type="project" value="InterPro"/>
</dbReference>
<dbReference type="InterPro" id="IPR050987">
    <property type="entry name" value="AtrR-like"/>
</dbReference>
<keyword evidence="3" id="KW-0238">DNA-binding</keyword>
<dbReference type="GO" id="GO:0000981">
    <property type="term" value="F:DNA-binding transcription factor activity, RNA polymerase II-specific"/>
    <property type="evidence" value="ECO:0007669"/>
    <property type="project" value="InterPro"/>
</dbReference>
<dbReference type="SMART" id="SM00066">
    <property type="entry name" value="GAL4"/>
    <property type="match status" value="1"/>
</dbReference>
<evidence type="ECO:0000256" key="1">
    <source>
        <dbReference type="ARBA" id="ARBA00004123"/>
    </source>
</evidence>
<dbReference type="GO" id="GO:0006351">
    <property type="term" value="P:DNA-templated transcription"/>
    <property type="evidence" value="ECO:0007669"/>
    <property type="project" value="InterPro"/>
</dbReference>
<dbReference type="GO" id="GO:0003677">
    <property type="term" value="F:DNA binding"/>
    <property type="evidence" value="ECO:0007669"/>
    <property type="project" value="UniProtKB-KW"/>
</dbReference>
<dbReference type="PANTHER" id="PTHR46910">
    <property type="entry name" value="TRANSCRIPTION FACTOR PDR1"/>
    <property type="match status" value="1"/>
</dbReference>
<comment type="subcellular location">
    <subcellularLocation>
        <location evidence="1">Nucleus</location>
    </subcellularLocation>
</comment>
<sequence length="828" mass="93702">MPEDGFGKKRRFQNACDDCRLRKVRCDSETMPDKVCSACLSQGIPCLHSKARQKRGPKPAANRTDPSQPLDSLISKILQSTANDPFHVPDDKDAVRKILFRLASYLRTIENELKHYQSRSPRESPPADTETSPPADTTTSLPTASDPEEQITSLPDLSKQLAGLTIGFPKKTYFGDDSNVTLVLDAMDLRNELGVEEWQSIFATTRRPQYWTISSVKWPPLSSEQAQTPIYNFPDQDLLQSLVALYFDEFNVYFPLLHRPTFERSIAQDLHLRDAGFGALVLVVCATATRLATQSPDGEAGWDWFSQIPLAKMVIEDIISLYHLQMLILTTLFLRGRTNTAWILTGVAIRTIQERGFHRHSTGHSRPTAESELWRRASWMVFVNDTRMSLFLGRPRGTSWQDFDPGPLIECDDKYWEAEDPEQAFKQPEGKPSLVSYWNCYCRLMEVVGLAQSTIYSVRRPQLQKDSGLSSAQWYDKTVTELDSALKQWADSIPDHLRWDTPHPNDIIFSQSTILYSSYCWVQIQIHRRFIPRPGQVLTSLPSLAICTKTARSLVKVCETHNRRRMISYDFMVIPLFNAAMILTVNLWRASGIRANADIMIDPNEEMEWIQRCIDLVQTQESKTSLAGRLVDIIKTVALVATHNVPPSTSQAQHFIPPHQNESGIDTATEQAQPLGQSQANLTHFTDSYPPFYTNELGSSDAYNHNPSRQDNSSVFVFEPFGDINAGRVNFVHGQMRQTPSSHGSLHSQVMHPGHHYAPARRHDDGQTNFANNDGTINASVHNPSMGMHLADVDMSWPGDPSYVQDWESFMRDVNRMLQNQTVFSTVA</sequence>
<dbReference type="InterPro" id="IPR036864">
    <property type="entry name" value="Zn2-C6_fun-type_DNA-bd_sf"/>
</dbReference>
<evidence type="ECO:0000256" key="3">
    <source>
        <dbReference type="ARBA" id="ARBA00023125"/>
    </source>
</evidence>
<evidence type="ECO:0000313" key="7">
    <source>
        <dbReference type="EMBL" id="KAF5372067.1"/>
    </source>
</evidence>
<keyword evidence="4" id="KW-0539">Nucleus</keyword>
<dbReference type="Proteomes" id="UP000559256">
    <property type="component" value="Unassembled WGS sequence"/>
</dbReference>
<proteinExistence type="predicted"/>
<dbReference type="CDD" id="cd12148">
    <property type="entry name" value="fungal_TF_MHR"/>
    <property type="match status" value="1"/>
</dbReference>
<dbReference type="OrthoDB" id="4456959at2759"/>
<evidence type="ECO:0000256" key="4">
    <source>
        <dbReference type="ARBA" id="ARBA00023242"/>
    </source>
</evidence>
<evidence type="ECO:0000313" key="8">
    <source>
        <dbReference type="Proteomes" id="UP000559256"/>
    </source>
</evidence>
<name>A0A8H5LWF0_9AGAR</name>
<feature type="region of interest" description="Disordered" evidence="5">
    <location>
        <begin position="115"/>
        <end position="151"/>
    </location>
</feature>
<dbReference type="PROSITE" id="PS00463">
    <property type="entry name" value="ZN2_CY6_FUNGAL_1"/>
    <property type="match status" value="1"/>
</dbReference>
<dbReference type="AlphaFoldDB" id="A0A8H5LWF0"/>
<dbReference type="InterPro" id="IPR007219">
    <property type="entry name" value="XnlR_reg_dom"/>
</dbReference>
<feature type="region of interest" description="Disordered" evidence="5">
    <location>
        <begin position="50"/>
        <end position="69"/>
    </location>
</feature>
<evidence type="ECO:0000256" key="2">
    <source>
        <dbReference type="ARBA" id="ARBA00022723"/>
    </source>
</evidence>
<dbReference type="SUPFAM" id="SSF57701">
    <property type="entry name" value="Zn2/Cys6 DNA-binding domain"/>
    <property type="match status" value="1"/>
</dbReference>
<organism evidence="7 8">
    <name type="scientific">Tetrapyrgos nigripes</name>
    <dbReference type="NCBI Taxonomy" id="182062"/>
    <lineage>
        <taxon>Eukaryota</taxon>
        <taxon>Fungi</taxon>
        <taxon>Dikarya</taxon>
        <taxon>Basidiomycota</taxon>
        <taxon>Agaricomycotina</taxon>
        <taxon>Agaricomycetes</taxon>
        <taxon>Agaricomycetidae</taxon>
        <taxon>Agaricales</taxon>
        <taxon>Marasmiineae</taxon>
        <taxon>Marasmiaceae</taxon>
        <taxon>Tetrapyrgos</taxon>
    </lineage>
</organism>
<dbReference type="GO" id="GO:0005634">
    <property type="term" value="C:nucleus"/>
    <property type="evidence" value="ECO:0007669"/>
    <property type="project" value="UniProtKB-SubCell"/>
</dbReference>
<dbReference type="Pfam" id="PF04082">
    <property type="entry name" value="Fungal_trans"/>
    <property type="match status" value="1"/>
</dbReference>
<feature type="compositionally biased region" description="Polar residues" evidence="5">
    <location>
        <begin position="129"/>
        <end position="143"/>
    </location>
</feature>
<reference evidence="7 8" key="1">
    <citation type="journal article" date="2020" name="ISME J.">
        <title>Uncovering the hidden diversity of litter-decomposition mechanisms in mushroom-forming fungi.</title>
        <authorList>
            <person name="Floudas D."/>
            <person name="Bentzer J."/>
            <person name="Ahren D."/>
            <person name="Johansson T."/>
            <person name="Persson P."/>
            <person name="Tunlid A."/>
        </authorList>
    </citation>
    <scope>NUCLEOTIDE SEQUENCE [LARGE SCALE GENOMIC DNA]</scope>
    <source>
        <strain evidence="7 8">CBS 291.85</strain>
    </source>
</reference>
<dbReference type="Gene3D" id="4.10.240.10">
    <property type="entry name" value="Zn(2)-C6 fungal-type DNA-binding domain"/>
    <property type="match status" value="1"/>
</dbReference>
<keyword evidence="2" id="KW-0479">Metal-binding</keyword>
<dbReference type="InterPro" id="IPR001138">
    <property type="entry name" value="Zn2Cys6_DnaBD"/>
</dbReference>
<dbReference type="Pfam" id="PF00172">
    <property type="entry name" value="Zn_clus"/>
    <property type="match status" value="1"/>
</dbReference>
<evidence type="ECO:0000256" key="5">
    <source>
        <dbReference type="SAM" id="MobiDB-lite"/>
    </source>
</evidence>
<gene>
    <name evidence="7" type="ORF">D9758_005022</name>
</gene>
<dbReference type="CDD" id="cd00067">
    <property type="entry name" value="GAL4"/>
    <property type="match status" value="1"/>
</dbReference>
<keyword evidence="8" id="KW-1185">Reference proteome</keyword>
<dbReference type="SMART" id="SM00906">
    <property type="entry name" value="Fungal_trans"/>
    <property type="match status" value="1"/>
</dbReference>
<accession>A0A8H5LWF0</accession>
<comment type="caution">
    <text evidence="7">The sequence shown here is derived from an EMBL/GenBank/DDBJ whole genome shotgun (WGS) entry which is preliminary data.</text>
</comment>